<dbReference type="AlphaFoldDB" id="A0AB34IRN4"/>
<evidence type="ECO:0000313" key="3">
    <source>
        <dbReference type="Proteomes" id="UP001515480"/>
    </source>
</evidence>
<feature type="region of interest" description="Disordered" evidence="1">
    <location>
        <begin position="1"/>
        <end position="26"/>
    </location>
</feature>
<keyword evidence="3" id="KW-1185">Reference proteome</keyword>
<evidence type="ECO:0000313" key="2">
    <source>
        <dbReference type="EMBL" id="KAL1504243.1"/>
    </source>
</evidence>
<organism evidence="2 3">
    <name type="scientific">Prymnesium parvum</name>
    <name type="common">Toxic golden alga</name>
    <dbReference type="NCBI Taxonomy" id="97485"/>
    <lineage>
        <taxon>Eukaryota</taxon>
        <taxon>Haptista</taxon>
        <taxon>Haptophyta</taxon>
        <taxon>Prymnesiophyceae</taxon>
        <taxon>Prymnesiales</taxon>
        <taxon>Prymnesiaceae</taxon>
        <taxon>Prymnesium</taxon>
    </lineage>
</organism>
<sequence>MCDSLASAGRSATEGAPQPEAEEPSPRLRRILSSLGLTPSTFILSCEAAVSMDVEVFGDRTEEVREWAFHALPGCKRGVMVPSAPAVVCPRRAIQQHPLLADAPACTALGSAMTLAIRTSVQPSPRVAAAAAAAAGSVARVAVLDSEEADIARAVEEFLRTVPRGLLLSSHSALPDDERAFLADVDAAARQRAARTAGKRTGASVQHATACAARWTADHAGLPFSAAKAMLVRRSSAPSREREPSWSEMWEPSILPHLLRVAVVSQQNDIVRAMAASAYLVCAASMRLVDGQRSAPPVLDDRDVFHGIAVISKGRRRSSMAPKPWSVPCVSPDGGIPDWRVAAGLRSALSSLPSGCCSMFPRLLDATGKEVALGRAAAVCPSARATDAHLESTVTFLLTLPPLGLCRSEARRVAARKHGPRHTIPEIARVMGMSVPARNELGLWSDTKSRLQTMPNRYSRDAERLLSSVLRGMVLRHIRSRIRTFHRATLQQLVASPEEMSAAYEESQMALTAAKDSRLLDSHTRGGSA</sequence>
<proteinExistence type="predicted"/>
<comment type="caution">
    <text evidence="2">The sequence shown here is derived from an EMBL/GenBank/DDBJ whole genome shotgun (WGS) entry which is preliminary data.</text>
</comment>
<protein>
    <submittedName>
        <fullName evidence="2">Uncharacterized protein</fullName>
    </submittedName>
</protein>
<reference evidence="2 3" key="1">
    <citation type="journal article" date="2024" name="Science">
        <title>Giant polyketide synthase enzymes in the biosynthesis of giant marine polyether toxins.</title>
        <authorList>
            <person name="Fallon T.R."/>
            <person name="Shende V.V."/>
            <person name="Wierzbicki I.H."/>
            <person name="Pendleton A.L."/>
            <person name="Watervoot N.F."/>
            <person name="Auber R.P."/>
            <person name="Gonzalez D.J."/>
            <person name="Wisecaver J.H."/>
            <person name="Moore B.S."/>
        </authorList>
    </citation>
    <scope>NUCLEOTIDE SEQUENCE [LARGE SCALE GENOMIC DNA]</scope>
    <source>
        <strain evidence="2 3">12B1</strain>
    </source>
</reference>
<dbReference type="EMBL" id="JBGBPQ010000020">
    <property type="protein sequence ID" value="KAL1504243.1"/>
    <property type="molecule type" value="Genomic_DNA"/>
</dbReference>
<evidence type="ECO:0000256" key="1">
    <source>
        <dbReference type="SAM" id="MobiDB-lite"/>
    </source>
</evidence>
<gene>
    <name evidence="2" type="ORF">AB1Y20_010652</name>
</gene>
<dbReference type="Proteomes" id="UP001515480">
    <property type="component" value="Unassembled WGS sequence"/>
</dbReference>
<accession>A0AB34IRN4</accession>
<name>A0AB34IRN4_PRYPA</name>